<dbReference type="RefSeq" id="WP_258346243.1">
    <property type="nucleotide sequence ID" value="NZ_BAAAYK010000038.1"/>
</dbReference>
<accession>A0ABP6RXS1</accession>
<comment type="caution">
    <text evidence="2">The sequence shown here is derived from an EMBL/GenBank/DDBJ whole genome shotgun (WGS) entry which is preliminary data.</text>
</comment>
<gene>
    <name evidence="2" type="ORF">GCM10020366_52370</name>
</gene>
<evidence type="ECO:0000313" key="3">
    <source>
        <dbReference type="Proteomes" id="UP001500483"/>
    </source>
</evidence>
<dbReference type="NCBIfam" id="NF033532">
    <property type="entry name" value="lone7para_assoc"/>
    <property type="match status" value="1"/>
</dbReference>
<evidence type="ECO:0000256" key="1">
    <source>
        <dbReference type="SAM" id="MobiDB-lite"/>
    </source>
</evidence>
<proteinExistence type="predicted"/>
<dbReference type="EMBL" id="BAAAYK010000038">
    <property type="protein sequence ID" value="GAA3362835.1"/>
    <property type="molecule type" value="Genomic_DNA"/>
</dbReference>
<keyword evidence="3" id="KW-1185">Reference proteome</keyword>
<dbReference type="InterPro" id="IPR047659">
    <property type="entry name" value="T7SS_assoc"/>
</dbReference>
<reference evidence="3" key="1">
    <citation type="journal article" date="2019" name="Int. J. Syst. Evol. Microbiol.">
        <title>The Global Catalogue of Microorganisms (GCM) 10K type strain sequencing project: providing services to taxonomists for standard genome sequencing and annotation.</title>
        <authorList>
            <consortium name="The Broad Institute Genomics Platform"/>
            <consortium name="The Broad Institute Genome Sequencing Center for Infectious Disease"/>
            <person name="Wu L."/>
            <person name="Ma J."/>
        </authorList>
    </citation>
    <scope>NUCLEOTIDE SEQUENCE [LARGE SCALE GENOMIC DNA]</scope>
    <source>
        <strain evidence="3">JCM 9687</strain>
    </source>
</reference>
<feature type="region of interest" description="Disordered" evidence="1">
    <location>
        <begin position="1"/>
        <end position="24"/>
    </location>
</feature>
<sequence length="204" mass="21648">MTEPTPEQDLAAGAAAVPDRETAPTDWMMLTDPAWVPPEEGAEPPREVLLGGWPMWIDGSWGRFQANPAYQPLTPESPSDPVDAVLRIMVREDYGAEALLSVLADTALEIALDEDGVAVLDRSPDGVPSVLVVTAPVHRDRVDAADWRGTNAAEIAGALPESGVDLLLNPNSPASMRLSADALRAHLAADEDEAARGSLRTEIG</sequence>
<evidence type="ECO:0008006" key="4">
    <source>
        <dbReference type="Google" id="ProtNLM"/>
    </source>
</evidence>
<name>A0ABP6RXS1_9PSEU</name>
<evidence type="ECO:0000313" key="2">
    <source>
        <dbReference type="EMBL" id="GAA3362835.1"/>
    </source>
</evidence>
<protein>
    <recommendedName>
        <fullName evidence="4">Type VII secretion system-associated protein</fullName>
    </recommendedName>
</protein>
<dbReference type="Proteomes" id="UP001500483">
    <property type="component" value="Unassembled WGS sequence"/>
</dbReference>
<organism evidence="2 3">
    <name type="scientific">Saccharopolyspora gregorii</name>
    <dbReference type="NCBI Taxonomy" id="33914"/>
    <lineage>
        <taxon>Bacteria</taxon>
        <taxon>Bacillati</taxon>
        <taxon>Actinomycetota</taxon>
        <taxon>Actinomycetes</taxon>
        <taxon>Pseudonocardiales</taxon>
        <taxon>Pseudonocardiaceae</taxon>
        <taxon>Saccharopolyspora</taxon>
    </lineage>
</organism>